<dbReference type="Gene3D" id="3.10.20.90">
    <property type="entry name" value="Phosphatidylinositol 3-kinase Catalytic Subunit, Chain A, domain 1"/>
    <property type="match status" value="1"/>
</dbReference>
<keyword evidence="9" id="KW-1133">Transmembrane helix</keyword>
<feature type="region of interest" description="Disordered" evidence="8">
    <location>
        <begin position="735"/>
        <end position="772"/>
    </location>
</feature>
<keyword evidence="2" id="KW-0479">Metal-binding</keyword>
<dbReference type="SMART" id="SM00523">
    <property type="entry name" value="DWA"/>
    <property type="match status" value="1"/>
</dbReference>
<evidence type="ECO:0000256" key="4">
    <source>
        <dbReference type="ARBA" id="ARBA00023015"/>
    </source>
</evidence>
<dbReference type="GO" id="GO:0071144">
    <property type="term" value="C:heteromeric SMAD protein complex"/>
    <property type="evidence" value="ECO:0007669"/>
    <property type="project" value="TreeGrafter"/>
</dbReference>
<evidence type="ECO:0000256" key="6">
    <source>
        <dbReference type="ARBA" id="ARBA00023242"/>
    </source>
</evidence>
<feature type="domain" description="MH1" evidence="11">
    <location>
        <begin position="85"/>
        <end position="241"/>
    </location>
</feature>
<keyword evidence="14" id="KW-1185">Reference proteome</keyword>
<evidence type="ECO:0000256" key="2">
    <source>
        <dbReference type="ARBA" id="ARBA00022723"/>
    </source>
</evidence>
<dbReference type="SUPFAM" id="SSF49879">
    <property type="entry name" value="SMAD/FHA domain"/>
    <property type="match status" value="1"/>
</dbReference>
<evidence type="ECO:0000256" key="3">
    <source>
        <dbReference type="ARBA" id="ARBA00022833"/>
    </source>
</evidence>
<dbReference type="Pfam" id="PF00240">
    <property type="entry name" value="ubiquitin"/>
    <property type="match status" value="1"/>
</dbReference>
<evidence type="ECO:0000259" key="10">
    <source>
        <dbReference type="PROSITE" id="PS50053"/>
    </source>
</evidence>
<dbReference type="PROSITE" id="PS50053">
    <property type="entry name" value="UBIQUITIN_2"/>
    <property type="match status" value="1"/>
</dbReference>
<keyword evidence="4 7" id="KW-0805">Transcription regulation</keyword>
<feature type="compositionally biased region" description="Low complexity" evidence="8">
    <location>
        <begin position="735"/>
        <end position="754"/>
    </location>
</feature>
<keyword evidence="5 7" id="KW-0804">Transcription</keyword>
<dbReference type="InterPro" id="IPR003619">
    <property type="entry name" value="MAD_homology1_Dwarfin-type"/>
</dbReference>
<accession>A0A8J2RVM9</accession>
<feature type="transmembrane region" description="Helical" evidence="9">
    <location>
        <begin position="536"/>
        <end position="555"/>
    </location>
</feature>
<dbReference type="GO" id="GO:0009791">
    <property type="term" value="P:post-embryonic development"/>
    <property type="evidence" value="ECO:0007669"/>
    <property type="project" value="UniProtKB-ARBA"/>
</dbReference>
<gene>
    <name evidence="13" type="ORF">DGAL_LOCUS10540</name>
</gene>
<proteinExistence type="inferred from homology"/>
<feature type="transmembrane region" description="Helical" evidence="9">
    <location>
        <begin position="781"/>
        <end position="799"/>
    </location>
</feature>
<dbReference type="GO" id="GO:0051239">
    <property type="term" value="P:regulation of multicellular organismal process"/>
    <property type="evidence" value="ECO:0007669"/>
    <property type="project" value="UniProtKB-ARBA"/>
</dbReference>
<dbReference type="SMART" id="SM00213">
    <property type="entry name" value="UBQ"/>
    <property type="match status" value="1"/>
</dbReference>
<evidence type="ECO:0000259" key="11">
    <source>
        <dbReference type="PROSITE" id="PS51075"/>
    </source>
</evidence>
<dbReference type="InterPro" id="IPR000626">
    <property type="entry name" value="Ubiquitin-like_dom"/>
</dbReference>
<dbReference type="OrthoDB" id="5946219at2759"/>
<sequence length="837" mass="90700">MPSSESEVSSAVSRQQHCRWRSVVARATAPPGSCKLLHPARVVNGSGSATAASAGLGGGGGGSSSKLLRSCPSLFMFMFRSRRNALVKRLWRQAALRRGGGGGDDDDDDDPPSLGETTTCGGAPEATAEEQQVKSWIKSAAHALFKRLTDDQLALLLDILDSAGASTSPCFPLDTHLVNRICPSEGIHRLLCRLFRWPELSTGAELKRVINLCGDGHHQSTTTTICCNPYHWSRLSDVAPPPYTRLGLNHDRPNRLTTNSYPVESLETGGTNQYSSTGSNLDGCGGVVRLRPWCTLAYWELRQRVGRLFPVTQPSVAIFSDSLATAGAAATSSMVVPTMPLNRQCNATSLCLSALTSQRPPETDAVRRTRQKVGLGLLLCQEPDGVWMYNRSENPVFVNSPTLDPPGTGPAGAPRTLLVYKVPPSFSIRVFDHERSLLYQQCSNNSLSESLGPPCYRLDTTDGNKVNESPRLLTPCFVYKEEYTDGPFDPNALRISFAKGWGPKYSRQFITSCPCWIEVLLAPFSMSLIEGMGDEVPIFFVLAAIVIVAFVVLAWKSTEVPELSLPLPVLTFSLSQREIPTEPVLIADDTGPPSVPDEILSNQEIPSHPNPDLISSHQATVNSSTQPVNDDSETVAEAVSEDKGSELRKRQTDASNSEATISVKLMYMDDTYRIVESHTSSTIGDFKRTHFKTELNANKVVKLIFNGQVLSDESSLLSQLGLDNHSVVHCLIHQPRSTNTTPPSPSTSNLPGPNQHQPQSTEDAIPRQPGQQSAAEAGIDIGGLLVPLFGVILGLVWYCRIAYASYFTAAATTGLVGLSGLCIFSVLIIWYPEPEAP</sequence>
<dbReference type="GO" id="GO:0050793">
    <property type="term" value="P:regulation of developmental process"/>
    <property type="evidence" value="ECO:0007669"/>
    <property type="project" value="UniProtKB-ARBA"/>
</dbReference>
<protein>
    <recommendedName>
        <fullName evidence="7">Mothers against decapentaplegic homolog</fullName>
        <shortName evidence="7">MAD homolog</shortName>
        <shortName evidence="7">Mothers against DPP homolog</shortName>
    </recommendedName>
    <alternativeName>
        <fullName evidence="7">SMAD family member</fullName>
    </alternativeName>
</protein>
<dbReference type="SUPFAM" id="SSF54236">
    <property type="entry name" value="Ubiquitin-like"/>
    <property type="match status" value="1"/>
</dbReference>
<dbReference type="GO" id="GO:0060395">
    <property type="term" value="P:SMAD protein signal transduction"/>
    <property type="evidence" value="ECO:0007669"/>
    <property type="project" value="TreeGrafter"/>
</dbReference>
<keyword evidence="3" id="KW-0862">Zinc</keyword>
<comment type="subcellular location">
    <subcellularLocation>
        <location evidence="7">Cytoplasm</location>
    </subcellularLocation>
    <subcellularLocation>
        <location evidence="7">Nucleus</location>
    </subcellularLocation>
</comment>
<dbReference type="PANTHER" id="PTHR13703">
    <property type="entry name" value="SMAD"/>
    <property type="match status" value="1"/>
</dbReference>
<feature type="region of interest" description="Disordered" evidence="8">
    <location>
        <begin position="97"/>
        <end position="127"/>
    </location>
</feature>
<evidence type="ECO:0000313" key="13">
    <source>
        <dbReference type="EMBL" id="CAH0107249.1"/>
    </source>
</evidence>
<dbReference type="GO" id="GO:0005737">
    <property type="term" value="C:cytoplasm"/>
    <property type="evidence" value="ECO:0007669"/>
    <property type="project" value="UniProtKB-SubCell"/>
</dbReference>
<dbReference type="PANTHER" id="PTHR13703:SF54">
    <property type="entry name" value="MOTHERS AGAINST DECAPENTAPLEGIC HOMOLOG"/>
    <property type="match status" value="1"/>
</dbReference>
<keyword evidence="9" id="KW-0812">Transmembrane</keyword>
<evidence type="ECO:0000256" key="7">
    <source>
        <dbReference type="RuleBase" id="RU361195"/>
    </source>
</evidence>
<dbReference type="SMART" id="SM00524">
    <property type="entry name" value="DWB"/>
    <property type="match status" value="1"/>
</dbReference>
<dbReference type="GO" id="GO:0030154">
    <property type="term" value="P:cell differentiation"/>
    <property type="evidence" value="ECO:0007669"/>
    <property type="project" value="TreeGrafter"/>
</dbReference>
<reference evidence="13" key="1">
    <citation type="submission" date="2021-11" db="EMBL/GenBank/DDBJ databases">
        <authorList>
            <person name="Schell T."/>
        </authorList>
    </citation>
    <scope>NUCLEOTIDE SEQUENCE</scope>
    <source>
        <strain evidence="13">M5</strain>
    </source>
</reference>
<name>A0A8J2RVM9_9CRUS</name>
<keyword evidence="9" id="KW-0472">Membrane</keyword>
<feature type="domain" description="Ubiquitin-like" evidence="10">
    <location>
        <begin position="661"/>
        <end position="737"/>
    </location>
</feature>
<dbReference type="PROSITE" id="PS51075">
    <property type="entry name" value="MH1"/>
    <property type="match status" value="1"/>
</dbReference>
<dbReference type="InterPro" id="IPR008984">
    <property type="entry name" value="SMAD_FHA_dom_sf"/>
</dbReference>
<dbReference type="InterPro" id="IPR036578">
    <property type="entry name" value="SMAD_MH1_sf"/>
</dbReference>
<dbReference type="InterPro" id="IPR013019">
    <property type="entry name" value="MAD_homology_MH1"/>
</dbReference>
<organism evidence="13 14">
    <name type="scientific">Daphnia galeata</name>
    <dbReference type="NCBI Taxonomy" id="27404"/>
    <lineage>
        <taxon>Eukaryota</taxon>
        <taxon>Metazoa</taxon>
        <taxon>Ecdysozoa</taxon>
        <taxon>Arthropoda</taxon>
        <taxon>Crustacea</taxon>
        <taxon>Branchiopoda</taxon>
        <taxon>Diplostraca</taxon>
        <taxon>Cladocera</taxon>
        <taxon>Anomopoda</taxon>
        <taxon>Daphniidae</taxon>
        <taxon>Daphnia</taxon>
    </lineage>
</organism>
<dbReference type="GO" id="GO:0006357">
    <property type="term" value="P:regulation of transcription by RNA polymerase II"/>
    <property type="evidence" value="ECO:0007669"/>
    <property type="project" value="TreeGrafter"/>
</dbReference>
<dbReference type="GO" id="GO:0046872">
    <property type="term" value="F:metal ion binding"/>
    <property type="evidence" value="ECO:0007669"/>
    <property type="project" value="UniProtKB-KW"/>
</dbReference>
<dbReference type="Pfam" id="PF03166">
    <property type="entry name" value="MH2"/>
    <property type="match status" value="1"/>
</dbReference>
<keyword evidence="6 7" id="KW-0539">Nucleus</keyword>
<dbReference type="GO" id="GO:0009653">
    <property type="term" value="P:anatomical structure morphogenesis"/>
    <property type="evidence" value="ECO:0007669"/>
    <property type="project" value="TreeGrafter"/>
</dbReference>
<dbReference type="GO" id="GO:0140416">
    <property type="term" value="F:transcription regulator inhibitor activity"/>
    <property type="evidence" value="ECO:0007669"/>
    <property type="project" value="TreeGrafter"/>
</dbReference>
<dbReference type="SUPFAM" id="SSF56366">
    <property type="entry name" value="SMAD MH1 domain"/>
    <property type="match status" value="1"/>
</dbReference>
<evidence type="ECO:0000259" key="12">
    <source>
        <dbReference type="PROSITE" id="PS51076"/>
    </source>
</evidence>
<comment type="similarity">
    <text evidence="1 7">Belongs to the dwarfin/SMAD family.</text>
</comment>
<dbReference type="Gene3D" id="2.60.200.10">
    <property type="match status" value="1"/>
</dbReference>
<evidence type="ECO:0000256" key="1">
    <source>
        <dbReference type="ARBA" id="ARBA00005545"/>
    </source>
</evidence>
<evidence type="ECO:0000256" key="5">
    <source>
        <dbReference type="ARBA" id="ARBA00023163"/>
    </source>
</evidence>
<dbReference type="EMBL" id="CAKKLH010000257">
    <property type="protein sequence ID" value="CAH0107249.1"/>
    <property type="molecule type" value="Genomic_DNA"/>
</dbReference>
<dbReference type="GO" id="GO:0070411">
    <property type="term" value="F:I-SMAD binding"/>
    <property type="evidence" value="ECO:0007669"/>
    <property type="project" value="TreeGrafter"/>
</dbReference>
<evidence type="ECO:0000256" key="9">
    <source>
        <dbReference type="SAM" id="Phobius"/>
    </source>
</evidence>
<dbReference type="AlphaFoldDB" id="A0A8J2RVM9"/>
<dbReference type="Pfam" id="PF03165">
    <property type="entry name" value="MH1"/>
    <property type="match status" value="1"/>
</dbReference>
<feature type="region of interest" description="Disordered" evidence="8">
    <location>
        <begin position="584"/>
        <end position="632"/>
    </location>
</feature>
<dbReference type="InterPro" id="IPR029071">
    <property type="entry name" value="Ubiquitin-like_domsf"/>
</dbReference>
<keyword evidence="7" id="KW-0963">Cytoplasm</keyword>
<dbReference type="InterPro" id="IPR001132">
    <property type="entry name" value="SMAD_dom_Dwarfin-type"/>
</dbReference>
<dbReference type="Gene3D" id="3.90.520.10">
    <property type="entry name" value="SMAD MH1 domain"/>
    <property type="match status" value="1"/>
</dbReference>
<feature type="compositionally biased region" description="Polar residues" evidence="8">
    <location>
        <begin position="613"/>
        <end position="629"/>
    </location>
</feature>
<evidence type="ECO:0000313" key="14">
    <source>
        <dbReference type="Proteomes" id="UP000789390"/>
    </source>
</evidence>
<dbReference type="CDD" id="cd17057">
    <property type="entry name" value="Ubl_TMUB1_like"/>
    <property type="match status" value="1"/>
</dbReference>
<dbReference type="InterPro" id="IPR017855">
    <property type="entry name" value="SMAD-like_dom_sf"/>
</dbReference>
<dbReference type="InterPro" id="IPR013790">
    <property type="entry name" value="Dwarfin"/>
</dbReference>
<feature type="transmembrane region" description="Helical" evidence="9">
    <location>
        <begin position="806"/>
        <end position="831"/>
    </location>
</feature>
<dbReference type="PROSITE" id="PS51076">
    <property type="entry name" value="MH2"/>
    <property type="match status" value="1"/>
</dbReference>
<feature type="domain" description="MH2" evidence="12">
    <location>
        <begin position="293"/>
        <end position="546"/>
    </location>
</feature>
<evidence type="ECO:0000256" key="8">
    <source>
        <dbReference type="SAM" id="MobiDB-lite"/>
    </source>
</evidence>
<dbReference type="Proteomes" id="UP000789390">
    <property type="component" value="Unassembled WGS sequence"/>
</dbReference>
<comment type="caution">
    <text evidence="13">The sequence shown here is derived from an EMBL/GenBank/DDBJ whole genome shotgun (WGS) entry which is preliminary data.</text>
</comment>